<evidence type="ECO:0000313" key="1">
    <source>
        <dbReference type="EMBL" id="KAL3870025.1"/>
    </source>
</evidence>
<comment type="caution">
    <text evidence="1">The sequence shown here is derived from an EMBL/GenBank/DDBJ whole genome shotgun (WGS) entry which is preliminary data.</text>
</comment>
<evidence type="ECO:0000313" key="2">
    <source>
        <dbReference type="Proteomes" id="UP001634394"/>
    </source>
</evidence>
<protein>
    <submittedName>
        <fullName evidence="1">Uncharacterized protein</fullName>
    </submittedName>
</protein>
<dbReference type="AlphaFoldDB" id="A0ABD3WBT5"/>
<keyword evidence="2" id="KW-1185">Reference proteome</keyword>
<reference evidence="1 2" key="1">
    <citation type="submission" date="2024-11" db="EMBL/GenBank/DDBJ databases">
        <title>Chromosome-level genome assembly of the freshwater bivalve Anodonta woodiana.</title>
        <authorList>
            <person name="Chen X."/>
        </authorList>
    </citation>
    <scope>NUCLEOTIDE SEQUENCE [LARGE SCALE GENOMIC DNA]</scope>
    <source>
        <strain evidence="1">MN2024</strain>
        <tissue evidence="1">Gills</tissue>
    </source>
</reference>
<proteinExistence type="predicted"/>
<sequence length="83" mass="9579">MGKKIQCIGRYVMDGHVLGKGNFARVELATHGITGCKYRRCSVVVLPTLEHLHLPKDIFDNKKKFKCLKPVKSIRERLLFNFH</sequence>
<name>A0ABD3WBT5_SINWO</name>
<accession>A0ABD3WBT5</accession>
<dbReference type="Proteomes" id="UP001634394">
    <property type="component" value="Unassembled WGS sequence"/>
</dbReference>
<organism evidence="1 2">
    <name type="scientific">Sinanodonta woodiana</name>
    <name type="common">Chinese pond mussel</name>
    <name type="synonym">Anodonta woodiana</name>
    <dbReference type="NCBI Taxonomy" id="1069815"/>
    <lineage>
        <taxon>Eukaryota</taxon>
        <taxon>Metazoa</taxon>
        <taxon>Spiralia</taxon>
        <taxon>Lophotrochozoa</taxon>
        <taxon>Mollusca</taxon>
        <taxon>Bivalvia</taxon>
        <taxon>Autobranchia</taxon>
        <taxon>Heteroconchia</taxon>
        <taxon>Palaeoheterodonta</taxon>
        <taxon>Unionida</taxon>
        <taxon>Unionoidea</taxon>
        <taxon>Unionidae</taxon>
        <taxon>Unioninae</taxon>
        <taxon>Sinanodonta</taxon>
    </lineage>
</organism>
<dbReference type="EMBL" id="JBJQND010000008">
    <property type="protein sequence ID" value="KAL3870025.1"/>
    <property type="molecule type" value="Genomic_DNA"/>
</dbReference>
<gene>
    <name evidence="1" type="ORF">ACJMK2_042642</name>
</gene>